<dbReference type="EMBL" id="WSUT01000005">
    <property type="protein sequence ID" value="MWC44745.1"/>
    <property type="molecule type" value="Genomic_DNA"/>
</dbReference>
<proteinExistence type="predicted"/>
<evidence type="ECO:0000313" key="4">
    <source>
        <dbReference type="Proteomes" id="UP000436801"/>
    </source>
</evidence>
<gene>
    <name evidence="1" type="ORF">GQR91_06515</name>
    <name evidence="2" type="ORF">GQR91_09105</name>
    <name evidence="3" type="ORF">GQR91_14000</name>
</gene>
<evidence type="ECO:0000313" key="2">
    <source>
        <dbReference type="EMBL" id="MWC43813.1"/>
    </source>
</evidence>
<dbReference type="RefSeq" id="WP_164727738.1">
    <property type="nucleotide sequence ID" value="NZ_WSUT01000005.1"/>
</dbReference>
<organism evidence="1 4">
    <name type="scientific">Sphingomonas carotinifaciens</name>
    <dbReference type="NCBI Taxonomy" id="1166323"/>
    <lineage>
        <taxon>Bacteria</taxon>
        <taxon>Pseudomonadati</taxon>
        <taxon>Pseudomonadota</taxon>
        <taxon>Alphaproteobacteria</taxon>
        <taxon>Sphingomonadales</taxon>
        <taxon>Sphingomonadaceae</taxon>
        <taxon>Sphingomonas</taxon>
    </lineage>
</organism>
<dbReference type="EMBL" id="WSUT01000005">
    <property type="protein sequence ID" value="MWC43813.1"/>
    <property type="molecule type" value="Genomic_DNA"/>
</dbReference>
<accession>A0A6N8LUI3</accession>
<evidence type="ECO:0000313" key="1">
    <source>
        <dbReference type="EMBL" id="MWC43311.1"/>
    </source>
</evidence>
<reference evidence="1 4" key="1">
    <citation type="submission" date="2019-12" db="EMBL/GenBank/DDBJ databases">
        <authorList>
            <person name="Zheng J."/>
        </authorList>
    </citation>
    <scope>NUCLEOTIDE SEQUENCE [LARGE SCALE GENOMIC DNA]</scope>
    <source>
        <strain evidence="1 4">DSM 27347</strain>
    </source>
</reference>
<protein>
    <submittedName>
        <fullName evidence="1">Uncharacterized protein</fullName>
    </submittedName>
</protein>
<name>A0A6N8LUI3_9SPHN</name>
<evidence type="ECO:0000313" key="3">
    <source>
        <dbReference type="EMBL" id="MWC44745.1"/>
    </source>
</evidence>
<dbReference type="EMBL" id="WSUT01000005">
    <property type="protein sequence ID" value="MWC43311.1"/>
    <property type="molecule type" value="Genomic_DNA"/>
</dbReference>
<sequence>MLHHHNLTVVDLVSSSNWMFVRQRTPSVAAKLRLMARYDALAVLAALEVVEPIGIEPMT</sequence>
<dbReference type="AlphaFoldDB" id="A0A6N8LUI3"/>
<comment type="caution">
    <text evidence="1">The sequence shown here is derived from an EMBL/GenBank/DDBJ whole genome shotgun (WGS) entry which is preliminary data.</text>
</comment>
<dbReference type="Proteomes" id="UP000436801">
    <property type="component" value="Unassembled WGS sequence"/>
</dbReference>